<keyword evidence="2" id="KW-1185">Reference proteome</keyword>
<evidence type="ECO:0000313" key="1">
    <source>
        <dbReference type="EMBL" id="MBS7812356.1"/>
    </source>
</evidence>
<reference evidence="1 2" key="1">
    <citation type="submission" date="2021-05" db="EMBL/GenBank/DDBJ databases">
        <title>Roseococcus sp. XZZS9, whole genome shotgun sequencing project.</title>
        <authorList>
            <person name="Zhao G."/>
            <person name="Shen L."/>
        </authorList>
    </citation>
    <scope>NUCLEOTIDE SEQUENCE [LARGE SCALE GENOMIC DNA]</scope>
    <source>
        <strain evidence="1 2">XZZS9</strain>
    </source>
</reference>
<gene>
    <name evidence="1" type="ORF">KHU32_15505</name>
</gene>
<organism evidence="1 2">
    <name type="scientific">Roseococcus pinisoli</name>
    <dbReference type="NCBI Taxonomy" id="2835040"/>
    <lineage>
        <taxon>Bacteria</taxon>
        <taxon>Pseudomonadati</taxon>
        <taxon>Pseudomonadota</taxon>
        <taxon>Alphaproteobacteria</taxon>
        <taxon>Acetobacterales</taxon>
        <taxon>Roseomonadaceae</taxon>
        <taxon>Roseococcus</taxon>
    </lineage>
</organism>
<protein>
    <recommendedName>
        <fullName evidence="3">Phage major capsid protein</fullName>
    </recommendedName>
</protein>
<comment type="caution">
    <text evidence="1">The sequence shown here is derived from an EMBL/GenBank/DDBJ whole genome shotgun (WGS) entry which is preliminary data.</text>
</comment>
<evidence type="ECO:0008006" key="3">
    <source>
        <dbReference type="Google" id="ProtNLM"/>
    </source>
</evidence>
<dbReference type="RefSeq" id="WP_213671064.1">
    <property type="nucleotide sequence ID" value="NZ_JAHCDA010000003.1"/>
</dbReference>
<sequence>MPSNQELLRKADMAIADLASNGGTLLPEQGNSFIRKLIKEPTILRQARVVEMLSPSRKINKIGFGTRILRAAQSSVALTQAQRAKATTSQIELNTKEVIAEVRLPYDVLEDNIERATSATNDPVNAASRGGLQDTLLSMIAERTATDLEELALLSSTSYTSADADDQAYMTLFDGYLKNAAGPGGHIYDHAGAGVTKELFRNIKMQLPIPYLRNLPLMRYFTSVNAETMWRDSLANRGTALGDATLTGSSPVPAYGVPVEAVHMMPDPKVLLTNPQNLIFGIQRKVSMEFDKNISERVYIMVVTCRVAVQIEELDATAYGYGVEVNG</sequence>
<dbReference type="Proteomes" id="UP000766336">
    <property type="component" value="Unassembled WGS sequence"/>
</dbReference>
<proteinExistence type="predicted"/>
<name>A0ABS5QF90_9PROT</name>
<evidence type="ECO:0000313" key="2">
    <source>
        <dbReference type="Proteomes" id="UP000766336"/>
    </source>
</evidence>
<accession>A0ABS5QF90</accession>
<dbReference type="EMBL" id="JAHCDA010000003">
    <property type="protein sequence ID" value="MBS7812356.1"/>
    <property type="molecule type" value="Genomic_DNA"/>
</dbReference>